<dbReference type="AlphaFoldDB" id="A0A9D4WCI3"/>
<comment type="caution">
    <text evidence="1">The sequence shown here is derived from an EMBL/GenBank/DDBJ whole genome shotgun (WGS) entry which is preliminary data.</text>
</comment>
<evidence type="ECO:0000313" key="2">
    <source>
        <dbReference type="Proteomes" id="UP001058974"/>
    </source>
</evidence>
<accession>A0A9D4WCI3</accession>
<proteinExistence type="predicted"/>
<dbReference type="Proteomes" id="UP001058974">
    <property type="component" value="Chromosome 6"/>
</dbReference>
<keyword evidence="2" id="KW-1185">Reference proteome</keyword>
<dbReference type="EMBL" id="JAMSHJ010000006">
    <property type="protein sequence ID" value="KAI5399047.1"/>
    <property type="molecule type" value="Genomic_DNA"/>
</dbReference>
<evidence type="ECO:0000313" key="1">
    <source>
        <dbReference type="EMBL" id="KAI5399047.1"/>
    </source>
</evidence>
<sequence>MLTGMKFSGIQTEVAFRPVFRYPDRSGVQASFPVSRPKWRSGQFSGIQTEVAFRPVFRYPDRSGVQASFPVSRPKWRSGQFSGIQTEVAFRPVFRYPDRSGVQASFPVSRPKWRSGQFSGIQTEVAFRPVFQYPDRSGIQASFPVSRPKWHSGQFSDVQIEVLSSIQTDERHSGHGYFCVTIYFGTTLQQPSGSPEKFIPPHANPKRCFANPALSSNFNRSLIRYASVPITLCLGLNTEYMRDTLRRFIPISRTDWFSLMASAWENLRVAYPLIADARLRIASRLHANLGSTVPPPRTSFLHARSYNANKT</sequence>
<protein>
    <submittedName>
        <fullName evidence="1">Uncharacterized protein</fullName>
    </submittedName>
</protein>
<gene>
    <name evidence="1" type="ORF">KIW84_064424</name>
</gene>
<name>A0A9D4WCI3_PEA</name>
<dbReference type="Gramene" id="Psat06G0442400-T1">
    <property type="protein sequence ID" value="KAI5399047.1"/>
    <property type="gene ID" value="KIW84_064424"/>
</dbReference>
<reference evidence="1 2" key="1">
    <citation type="journal article" date="2022" name="Nat. Genet.">
        <title>Improved pea reference genome and pan-genome highlight genomic features and evolutionary characteristics.</title>
        <authorList>
            <person name="Yang T."/>
            <person name="Liu R."/>
            <person name="Luo Y."/>
            <person name="Hu S."/>
            <person name="Wang D."/>
            <person name="Wang C."/>
            <person name="Pandey M.K."/>
            <person name="Ge S."/>
            <person name="Xu Q."/>
            <person name="Li N."/>
            <person name="Li G."/>
            <person name="Huang Y."/>
            <person name="Saxena R.K."/>
            <person name="Ji Y."/>
            <person name="Li M."/>
            <person name="Yan X."/>
            <person name="He Y."/>
            <person name="Liu Y."/>
            <person name="Wang X."/>
            <person name="Xiang C."/>
            <person name="Varshney R.K."/>
            <person name="Ding H."/>
            <person name="Gao S."/>
            <person name="Zong X."/>
        </authorList>
    </citation>
    <scope>NUCLEOTIDE SEQUENCE [LARGE SCALE GENOMIC DNA]</scope>
    <source>
        <strain evidence="1 2">cv. Zhongwan 6</strain>
    </source>
</reference>
<organism evidence="1 2">
    <name type="scientific">Pisum sativum</name>
    <name type="common">Garden pea</name>
    <name type="synonym">Lathyrus oleraceus</name>
    <dbReference type="NCBI Taxonomy" id="3888"/>
    <lineage>
        <taxon>Eukaryota</taxon>
        <taxon>Viridiplantae</taxon>
        <taxon>Streptophyta</taxon>
        <taxon>Embryophyta</taxon>
        <taxon>Tracheophyta</taxon>
        <taxon>Spermatophyta</taxon>
        <taxon>Magnoliopsida</taxon>
        <taxon>eudicotyledons</taxon>
        <taxon>Gunneridae</taxon>
        <taxon>Pentapetalae</taxon>
        <taxon>rosids</taxon>
        <taxon>fabids</taxon>
        <taxon>Fabales</taxon>
        <taxon>Fabaceae</taxon>
        <taxon>Papilionoideae</taxon>
        <taxon>50 kb inversion clade</taxon>
        <taxon>NPAAA clade</taxon>
        <taxon>Hologalegina</taxon>
        <taxon>IRL clade</taxon>
        <taxon>Fabeae</taxon>
        <taxon>Lathyrus</taxon>
    </lineage>
</organism>